<dbReference type="Proteomes" id="UP000332933">
    <property type="component" value="Unassembled WGS sequence"/>
</dbReference>
<name>A0A485L497_9STRA</name>
<evidence type="ECO:0000313" key="3">
    <source>
        <dbReference type="EMBL" id="KAF0693055.1"/>
    </source>
</evidence>
<keyword evidence="1" id="KW-0862">Zinc</keyword>
<dbReference type="EMBL" id="CAADRA010005795">
    <property type="protein sequence ID" value="VFT92719.1"/>
    <property type="molecule type" value="Genomic_DNA"/>
</dbReference>
<dbReference type="InterPro" id="IPR001841">
    <property type="entry name" value="Znf_RING"/>
</dbReference>
<dbReference type="SUPFAM" id="SSF57850">
    <property type="entry name" value="RING/U-box"/>
    <property type="match status" value="1"/>
</dbReference>
<dbReference type="Gene3D" id="3.30.40.10">
    <property type="entry name" value="Zinc/RING finger domain, C3HC4 (zinc finger)"/>
    <property type="match status" value="1"/>
</dbReference>
<reference evidence="3" key="2">
    <citation type="submission" date="2019-06" db="EMBL/GenBank/DDBJ databases">
        <title>Genomics analysis of Aphanomyces spp. identifies a new class of oomycete effector associated with host adaptation.</title>
        <authorList>
            <person name="Gaulin E."/>
        </authorList>
    </citation>
    <scope>NUCLEOTIDE SEQUENCE</scope>
    <source>
        <strain evidence="3">CBS 578.67</strain>
    </source>
</reference>
<dbReference type="EMBL" id="VJMH01005774">
    <property type="protein sequence ID" value="KAF0693055.1"/>
    <property type="molecule type" value="Genomic_DNA"/>
</dbReference>
<keyword evidence="1" id="KW-0863">Zinc-finger</keyword>
<dbReference type="GO" id="GO:0008270">
    <property type="term" value="F:zinc ion binding"/>
    <property type="evidence" value="ECO:0007669"/>
    <property type="project" value="UniProtKB-KW"/>
</dbReference>
<dbReference type="AlphaFoldDB" id="A0A485L497"/>
<dbReference type="InterPro" id="IPR013083">
    <property type="entry name" value="Znf_RING/FYVE/PHD"/>
</dbReference>
<evidence type="ECO:0000259" key="2">
    <source>
        <dbReference type="PROSITE" id="PS50089"/>
    </source>
</evidence>
<feature type="domain" description="RING-type" evidence="2">
    <location>
        <begin position="173"/>
        <end position="211"/>
    </location>
</feature>
<evidence type="ECO:0000313" key="5">
    <source>
        <dbReference type="Proteomes" id="UP000332933"/>
    </source>
</evidence>
<reference evidence="4 5" key="1">
    <citation type="submission" date="2019-03" db="EMBL/GenBank/DDBJ databases">
        <authorList>
            <person name="Gaulin E."/>
            <person name="Dumas B."/>
        </authorList>
    </citation>
    <scope>NUCLEOTIDE SEQUENCE [LARGE SCALE GENOMIC DNA]</scope>
    <source>
        <strain evidence="4">CBS 568.67</strain>
    </source>
</reference>
<gene>
    <name evidence="4" type="primary">Aste57867_15933</name>
    <name evidence="3" type="ORF">As57867_015877</name>
    <name evidence="4" type="ORF">ASTE57867_15933</name>
</gene>
<evidence type="ECO:0000313" key="4">
    <source>
        <dbReference type="EMBL" id="VFT92719.1"/>
    </source>
</evidence>
<keyword evidence="5" id="KW-1185">Reference proteome</keyword>
<protein>
    <submittedName>
        <fullName evidence="4">Aste57867_15933 protein</fullName>
    </submittedName>
</protein>
<keyword evidence="1" id="KW-0479">Metal-binding</keyword>
<organism evidence="4 5">
    <name type="scientific">Aphanomyces stellatus</name>
    <dbReference type="NCBI Taxonomy" id="120398"/>
    <lineage>
        <taxon>Eukaryota</taxon>
        <taxon>Sar</taxon>
        <taxon>Stramenopiles</taxon>
        <taxon>Oomycota</taxon>
        <taxon>Saprolegniomycetes</taxon>
        <taxon>Saprolegniales</taxon>
        <taxon>Verrucalvaceae</taxon>
        <taxon>Aphanomyces</taxon>
    </lineage>
</organism>
<dbReference type="PROSITE" id="PS50089">
    <property type="entry name" value="ZF_RING_2"/>
    <property type="match status" value="1"/>
</dbReference>
<proteinExistence type="predicted"/>
<dbReference type="OrthoDB" id="21204at2759"/>
<dbReference type="SMART" id="SM00184">
    <property type="entry name" value="RING"/>
    <property type="match status" value="1"/>
</dbReference>
<evidence type="ECO:0000256" key="1">
    <source>
        <dbReference type="PROSITE-ProRule" id="PRU00175"/>
    </source>
</evidence>
<sequence length="215" mass="23389">MLQINNLFKAWTISVANATTAPDDDDAHYAIIVTNKSSGVSATVEKSTADFHTFCDTLCVTLDPGHACDGLCPWFYAHVNAKKPKAIWFLPPTDARLVKTNVKTFQALFDAMLGFLASSANRACPRAMHRVPAALVRFLFDNQDVDHALFESAPPLKRKSSTERVCSSDAFSCSLCSHAHANGVTTLACGHAFHDECILEALNRQLQCPACMGNV</sequence>
<dbReference type="Pfam" id="PF13923">
    <property type="entry name" value="zf-C3HC4_2"/>
    <property type="match status" value="1"/>
</dbReference>
<accession>A0A485L497</accession>